<evidence type="ECO:0000313" key="2">
    <source>
        <dbReference type="Proteomes" id="UP001391051"/>
    </source>
</evidence>
<protein>
    <submittedName>
        <fullName evidence="1">Ribosomal protein L28e</fullName>
    </submittedName>
</protein>
<keyword evidence="1" id="KW-0689">Ribosomal protein</keyword>
<reference evidence="1 2" key="1">
    <citation type="submission" date="2023-01" db="EMBL/GenBank/DDBJ databases">
        <title>Analysis of 21 Apiospora genomes using comparative genomics revels a genus with tremendous synthesis potential of carbohydrate active enzymes and secondary metabolites.</title>
        <authorList>
            <person name="Sorensen T."/>
        </authorList>
    </citation>
    <scope>NUCLEOTIDE SEQUENCE [LARGE SCALE GENOMIC DNA]</scope>
    <source>
        <strain evidence="1 2">CBS 24483</strain>
    </source>
</reference>
<dbReference type="Proteomes" id="UP001391051">
    <property type="component" value="Unassembled WGS sequence"/>
</dbReference>
<dbReference type="GO" id="GO:0005840">
    <property type="term" value="C:ribosome"/>
    <property type="evidence" value="ECO:0007669"/>
    <property type="project" value="UniProtKB-KW"/>
</dbReference>
<accession>A0ABR1QGP6</accession>
<dbReference type="EMBL" id="JAQQWE010000004">
    <property type="protein sequence ID" value="KAK7955921.1"/>
    <property type="molecule type" value="Genomic_DNA"/>
</dbReference>
<evidence type="ECO:0000313" key="1">
    <source>
        <dbReference type="EMBL" id="KAK7955921.1"/>
    </source>
</evidence>
<dbReference type="GeneID" id="92074427"/>
<dbReference type="Gene3D" id="3.30.390.110">
    <property type="match status" value="1"/>
</dbReference>
<organism evidence="1 2">
    <name type="scientific">Apiospora aurea</name>
    <dbReference type="NCBI Taxonomy" id="335848"/>
    <lineage>
        <taxon>Eukaryota</taxon>
        <taxon>Fungi</taxon>
        <taxon>Dikarya</taxon>
        <taxon>Ascomycota</taxon>
        <taxon>Pezizomycotina</taxon>
        <taxon>Sordariomycetes</taxon>
        <taxon>Xylariomycetidae</taxon>
        <taxon>Amphisphaeriales</taxon>
        <taxon>Apiosporaceae</taxon>
        <taxon>Apiospora</taxon>
    </lineage>
</organism>
<dbReference type="RefSeq" id="XP_066701227.1">
    <property type="nucleotide sequence ID" value="XM_066841365.1"/>
</dbReference>
<keyword evidence="2" id="KW-1185">Reference proteome</keyword>
<gene>
    <name evidence="1" type="ORF">PG986_005143</name>
</gene>
<keyword evidence="1" id="KW-0687">Ribonucleoprotein</keyword>
<proteinExistence type="predicted"/>
<name>A0ABR1QGP6_9PEZI</name>
<comment type="caution">
    <text evidence="1">The sequence shown here is derived from an EMBL/GenBank/DDBJ whole genome shotgun (WGS) entry which is preliminary data.</text>
</comment>
<sequence length="537" mass="60839">MLKPPKEIQIEIHQDATEEEHVGRVVPVINSTKLALLSDRTKRLQFSIYDAEQLVVENNSLRTIRLSTRLDIFLVGRLQFTLGLTFYGLFPQFVSRICPEELAKITQVKEHQVLNSPKRITVPRYEQTVYTFAKLSFIKVDRKDPTTHSFAAQIGGGPYTPFDFLGYYTNPDKTIPMALGTAGGSSYKAAANQTAKKSYRVDLREVAVQRVSAIRRSQRPVKPEPEQKLRGTKAGLYVALPYWQQIPAPKGTLDGSSYKEQMGWRLRNYSLIVLACVLLKRDKTMDPYFANMPSRGGIHRALKPDNSFLMIPSYLEMATLDHFHKFGEMVDELQMMVWKEAILDDYVDRVVPLLHPSNQVVLTRGITTLPKFFSLTSTSRTAAKSVYNLKVPVTNKHGQDGYVRLSAALGIFFVGQWGYTLGINVFGSNLFQISTMSLPSNVLAGIKSVMEYHQDLTDLVYHVDPTFDRVVFSSVNVCYIRLGYGRPTVRGMSWLFTGPPPRTAVHLLEYCTNPAFYEERAINKVADEEEPEREEAE</sequence>